<dbReference type="FunFam" id="3.30.160.60:FF:001016">
    <property type="entry name" value="zinc finger protein 850-like"/>
    <property type="match status" value="1"/>
</dbReference>
<reference evidence="9" key="1">
    <citation type="submission" date="2020-03" db="EMBL/GenBank/DDBJ databases">
        <title>Studies in the Genomics of Life Span.</title>
        <authorList>
            <person name="Glass D."/>
        </authorList>
    </citation>
    <scope>NUCLEOTIDE SEQUENCE</scope>
    <source>
        <strain evidence="9">SUZIE</strain>
        <tissue evidence="9">Muscle</tissue>
    </source>
</reference>
<dbReference type="SUPFAM" id="SSF57667">
    <property type="entry name" value="beta-beta-alpha zinc fingers"/>
    <property type="match status" value="2"/>
</dbReference>
<keyword evidence="3" id="KW-0677">Repeat</keyword>
<dbReference type="InterPro" id="IPR013087">
    <property type="entry name" value="Znf_C2H2_type"/>
</dbReference>
<keyword evidence="10" id="KW-1185">Reference proteome</keyword>
<evidence type="ECO:0000256" key="1">
    <source>
        <dbReference type="ARBA" id="ARBA00006991"/>
    </source>
</evidence>
<evidence type="ECO:0000313" key="10">
    <source>
        <dbReference type="Proteomes" id="UP001166674"/>
    </source>
</evidence>
<keyword evidence="6" id="KW-0539">Nucleus</keyword>
<dbReference type="InterPro" id="IPR036236">
    <property type="entry name" value="Znf_C2H2_sf"/>
</dbReference>
<keyword evidence="5" id="KW-0862">Zinc</keyword>
<evidence type="ECO:0000259" key="8">
    <source>
        <dbReference type="PROSITE" id="PS50157"/>
    </source>
</evidence>
<name>A0AA41T850_SCICA</name>
<evidence type="ECO:0000256" key="6">
    <source>
        <dbReference type="ARBA" id="ARBA00023242"/>
    </source>
</evidence>
<keyword evidence="2" id="KW-0479">Metal-binding</keyword>
<comment type="caution">
    <text evidence="9">The sequence shown here is derived from an EMBL/GenBank/DDBJ whole genome shotgun (WGS) entry which is preliminary data.</text>
</comment>
<evidence type="ECO:0000256" key="4">
    <source>
        <dbReference type="ARBA" id="ARBA00022771"/>
    </source>
</evidence>
<feature type="domain" description="C2H2-type" evidence="8">
    <location>
        <begin position="72"/>
        <end position="99"/>
    </location>
</feature>
<feature type="domain" description="C2H2-type" evidence="8">
    <location>
        <begin position="128"/>
        <end position="138"/>
    </location>
</feature>
<proteinExistence type="inferred from homology"/>
<evidence type="ECO:0000256" key="3">
    <source>
        <dbReference type="ARBA" id="ARBA00022737"/>
    </source>
</evidence>
<dbReference type="Pfam" id="PF00096">
    <property type="entry name" value="zf-C2H2"/>
    <property type="match status" value="2"/>
</dbReference>
<dbReference type="PROSITE" id="PS50157">
    <property type="entry name" value="ZINC_FINGER_C2H2_2"/>
    <property type="match status" value="3"/>
</dbReference>
<protein>
    <submittedName>
        <fullName evidence="9">Zinc finger protein 619</fullName>
    </submittedName>
</protein>
<keyword evidence="4 7" id="KW-0863">Zinc-finger</keyword>
<dbReference type="GO" id="GO:0008270">
    <property type="term" value="F:zinc ion binding"/>
    <property type="evidence" value="ECO:0007669"/>
    <property type="project" value="UniProtKB-KW"/>
</dbReference>
<dbReference type="AlphaFoldDB" id="A0AA41T850"/>
<accession>A0AA41T850</accession>
<evidence type="ECO:0000313" key="9">
    <source>
        <dbReference type="EMBL" id="MBZ3886952.1"/>
    </source>
</evidence>
<dbReference type="FunFam" id="3.30.160.60:FF:002343">
    <property type="entry name" value="Zinc finger protein 33A"/>
    <property type="match status" value="1"/>
</dbReference>
<dbReference type="InterPro" id="IPR050826">
    <property type="entry name" value="Krueppel_C2H2_ZnFinger"/>
</dbReference>
<comment type="similarity">
    <text evidence="1">Belongs to the krueppel C2H2-type zinc-finger protein family.</text>
</comment>
<evidence type="ECO:0000256" key="2">
    <source>
        <dbReference type="ARBA" id="ARBA00022723"/>
    </source>
</evidence>
<gene>
    <name evidence="9" type="ORF">SUZIE_190445</name>
</gene>
<organism evidence="9 10">
    <name type="scientific">Sciurus carolinensis</name>
    <name type="common">Eastern gray squirrel</name>
    <dbReference type="NCBI Taxonomy" id="30640"/>
    <lineage>
        <taxon>Eukaryota</taxon>
        <taxon>Metazoa</taxon>
        <taxon>Chordata</taxon>
        <taxon>Craniata</taxon>
        <taxon>Vertebrata</taxon>
        <taxon>Euteleostomi</taxon>
        <taxon>Mammalia</taxon>
        <taxon>Eutheria</taxon>
        <taxon>Euarchontoglires</taxon>
        <taxon>Glires</taxon>
        <taxon>Rodentia</taxon>
        <taxon>Sciuromorpha</taxon>
        <taxon>Sciuridae</taxon>
        <taxon>Sciurinae</taxon>
        <taxon>Sciurini</taxon>
        <taxon>Sciurus</taxon>
    </lineage>
</organism>
<dbReference type="EMBL" id="JAATJV010412400">
    <property type="protein sequence ID" value="MBZ3886952.1"/>
    <property type="molecule type" value="Genomic_DNA"/>
</dbReference>
<dbReference type="Proteomes" id="UP001166674">
    <property type="component" value="Unassembled WGS sequence"/>
</dbReference>
<evidence type="ECO:0000256" key="5">
    <source>
        <dbReference type="ARBA" id="ARBA00022833"/>
    </source>
</evidence>
<dbReference type="Gene3D" id="3.30.160.60">
    <property type="entry name" value="Classic Zinc Finger"/>
    <property type="match status" value="3"/>
</dbReference>
<feature type="domain" description="C2H2-type" evidence="8">
    <location>
        <begin position="100"/>
        <end position="127"/>
    </location>
</feature>
<sequence>MKSHNTKEFSPDQGIRHIFQKVINGIYGKCDLDYLQHRTIWKTLSENEHQKLNYQKPCLILQQRIHTGEKLCKCKECGKTFNAKLDLIHHQRIDNGKKPDQFTECGKALYRRSYLTQHQKVHTGKKLYQCKECGKSFY</sequence>
<evidence type="ECO:0000256" key="7">
    <source>
        <dbReference type="PROSITE-ProRule" id="PRU00042"/>
    </source>
</evidence>
<dbReference type="PANTHER" id="PTHR24377">
    <property type="entry name" value="IP01015P-RELATED"/>
    <property type="match status" value="1"/>
</dbReference>